<reference evidence="1 2" key="1">
    <citation type="journal article" date="2011" name="Genome Res.">
        <title>Phylogeny-wide analysis of social amoeba genomes highlights ancient origins for complex intercellular communication.</title>
        <authorList>
            <person name="Heidel A.J."/>
            <person name="Lawal H.M."/>
            <person name="Felder M."/>
            <person name="Schilde C."/>
            <person name="Helps N.R."/>
            <person name="Tunggal B."/>
            <person name="Rivero F."/>
            <person name="John U."/>
            <person name="Schleicher M."/>
            <person name="Eichinger L."/>
            <person name="Platzer M."/>
            <person name="Noegel A.A."/>
            <person name="Schaap P."/>
            <person name="Gloeckner G."/>
        </authorList>
    </citation>
    <scope>NUCLEOTIDE SEQUENCE [LARGE SCALE GENOMIC DNA]</scope>
    <source>
        <strain evidence="2">ATCC 26659 / Pp 5 / PN500</strain>
    </source>
</reference>
<accession>D3BLN4</accession>
<sequence length="78" mass="8467">MLDSDLENSITTLHNDIDNSHCTLFDLMNQLIDAITNFYLEESAAVVVVASESSLSSSSSSILATTTIAFSFNNSFNK</sequence>
<name>D3BLN4_HETP5</name>
<protein>
    <submittedName>
        <fullName evidence="1">Uncharacterized protein</fullName>
    </submittedName>
</protein>
<gene>
    <name evidence="1" type="ORF">PPL_12087</name>
</gene>
<keyword evidence="2" id="KW-1185">Reference proteome</keyword>
<dbReference type="GeneID" id="31367554"/>
<evidence type="ECO:0000313" key="1">
    <source>
        <dbReference type="EMBL" id="EFA77485.1"/>
    </source>
</evidence>
<dbReference type="InParanoid" id="D3BLN4"/>
<dbReference type="EMBL" id="ADBJ01000042">
    <property type="protein sequence ID" value="EFA77485.1"/>
    <property type="molecule type" value="Genomic_DNA"/>
</dbReference>
<comment type="caution">
    <text evidence="1">The sequence shown here is derived from an EMBL/GenBank/DDBJ whole genome shotgun (WGS) entry which is preliminary data.</text>
</comment>
<evidence type="ECO:0000313" key="2">
    <source>
        <dbReference type="Proteomes" id="UP000001396"/>
    </source>
</evidence>
<dbReference type="RefSeq" id="XP_020429613.1">
    <property type="nucleotide sequence ID" value="XM_020582832.1"/>
</dbReference>
<proteinExistence type="predicted"/>
<dbReference type="Proteomes" id="UP000001396">
    <property type="component" value="Unassembled WGS sequence"/>
</dbReference>
<organism evidence="1 2">
    <name type="scientific">Heterostelium pallidum (strain ATCC 26659 / Pp 5 / PN500)</name>
    <name type="common">Cellular slime mold</name>
    <name type="synonym">Polysphondylium pallidum</name>
    <dbReference type="NCBI Taxonomy" id="670386"/>
    <lineage>
        <taxon>Eukaryota</taxon>
        <taxon>Amoebozoa</taxon>
        <taxon>Evosea</taxon>
        <taxon>Eumycetozoa</taxon>
        <taxon>Dictyostelia</taxon>
        <taxon>Acytosteliales</taxon>
        <taxon>Acytosteliaceae</taxon>
        <taxon>Heterostelium</taxon>
    </lineage>
</organism>
<dbReference type="AlphaFoldDB" id="D3BLN4"/>